<evidence type="ECO:0000313" key="1">
    <source>
        <dbReference type="EMBL" id="OLY43690.1"/>
    </source>
</evidence>
<dbReference type="EMBL" id="LXYT01000001">
    <property type="protein sequence ID" value="OLY43690.1"/>
    <property type="molecule type" value="Genomic_DNA"/>
</dbReference>
<accession>A0A1R0F9Q7</accession>
<name>A0A1R0F9Q7_9HYPH</name>
<reference evidence="1 2" key="1">
    <citation type="submission" date="2016-12" db="EMBL/GenBank/DDBJ databases">
        <title>Comparative genomics of Bartonella apis.</title>
        <authorList>
            <person name="Engel P."/>
        </authorList>
    </citation>
    <scope>NUCLEOTIDE SEQUENCE [LARGE SCALE GENOMIC DNA]</scope>
    <source>
        <strain evidence="1 2">PEB0149</strain>
    </source>
</reference>
<evidence type="ECO:0000313" key="2">
    <source>
        <dbReference type="Proteomes" id="UP000187344"/>
    </source>
</evidence>
<keyword evidence="2" id="KW-1185">Reference proteome</keyword>
<protein>
    <submittedName>
        <fullName evidence="1">Uncharacterized protein</fullName>
    </submittedName>
</protein>
<sequence>MTVQQIVRVIIFLSTPRYKKPRSRPVRENFQPIAFLQSACPAITRAPLTGFDLSRIFTLKPDYFGLNKETVLKKHCNQQHLCLMQILLNRTSSPFQLRSLLLPNH</sequence>
<dbReference type="Proteomes" id="UP000187344">
    <property type="component" value="Unassembled WGS sequence"/>
</dbReference>
<proteinExistence type="predicted"/>
<dbReference type="AlphaFoldDB" id="A0A1R0F9Q7"/>
<organism evidence="1 2">
    <name type="scientific">Bartonella apis</name>
    <dbReference type="NCBI Taxonomy" id="1686310"/>
    <lineage>
        <taxon>Bacteria</taxon>
        <taxon>Pseudomonadati</taxon>
        <taxon>Pseudomonadota</taxon>
        <taxon>Alphaproteobacteria</taxon>
        <taxon>Hyphomicrobiales</taxon>
        <taxon>Bartonellaceae</taxon>
        <taxon>Bartonella</taxon>
    </lineage>
</organism>
<gene>
    <name evidence="1" type="ORF">PEB0149_011230</name>
</gene>
<comment type="caution">
    <text evidence="1">The sequence shown here is derived from an EMBL/GenBank/DDBJ whole genome shotgun (WGS) entry which is preliminary data.</text>
</comment>